<keyword evidence="3" id="KW-0009">Actin-binding</keyword>
<keyword evidence="4" id="KW-0206">Cytoskeleton</keyword>
<evidence type="ECO:0000256" key="5">
    <source>
        <dbReference type="SAM" id="MobiDB-lite"/>
    </source>
</evidence>
<dbReference type="OrthoDB" id="10528206at2759"/>
<dbReference type="Gene3D" id="3.30.1460.20">
    <property type="match status" value="1"/>
</dbReference>
<reference evidence="6 7" key="1">
    <citation type="journal article" date="2018" name="Plant J.">
        <title>Genome sequences of Chlorella sorokiniana UTEX 1602 and Micractinium conductrix SAG 241.80: implications to maltose excretion by a green alga.</title>
        <authorList>
            <person name="Arriola M.B."/>
            <person name="Velmurugan N."/>
            <person name="Zhang Y."/>
            <person name="Plunkett M.H."/>
            <person name="Hondzo H."/>
            <person name="Barney B.M."/>
        </authorList>
    </citation>
    <scope>NUCLEOTIDE SEQUENCE [LARGE SCALE GENOMIC DNA]</scope>
    <source>
        <strain evidence="6 7">SAG 241.80</strain>
    </source>
</reference>
<dbReference type="GO" id="GO:0034314">
    <property type="term" value="P:Arp2/3 complex-mediated actin nucleation"/>
    <property type="evidence" value="ECO:0007669"/>
    <property type="project" value="InterPro"/>
</dbReference>
<comment type="subcellular location">
    <subcellularLocation>
        <location evidence="1">Cytoplasm</location>
        <location evidence="1">Cytoskeleton</location>
    </subcellularLocation>
</comment>
<dbReference type="GO" id="GO:0003779">
    <property type="term" value="F:actin binding"/>
    <property type="evidence" value="ECO:0007669"/>
    <property type="project" value="UniProtKB-KW"/>
</dbReference>
<evidence type="ECO:0000256" key="3">
    <source>
        <dbReference type="ARBA" id="ARBA00023203"/>
    </source>
</evidence>
<dbReference type="GO" id="GO:0005885">
    <property type="term" value="C:Arp2/3 protein complex"/>
    <property type="evidence" value="ECO:0007669"/>
    <property type="project" value="InterPro"/>
</dbReference>
<dbReference type="InterPro" id="IPR034666">
    <property type="entry name" value="ARPC2/4"/>
</dbReference>
<evidence type="ECO:0000256" key="1">
    <source>
        <dbReference type="ARBA" id="ARBA00004245"/>
    </source>
</evidence>
<dbReference type="SUPFAM" id="SSF69645">
    <property type="entry name" value="Arp2/3 complex subunits"/>
    <property type="match status" value="1"/>
</dbReference>
<dbReference type="EMBL" id="LHPF02000014">
    <property type="protein sequence ID" value="PSC71554.1"/>
    <property type="molecule type" value="Genomic_DNA"/>
</dbReference>
<gene>
    <name evidence="6" type="ORF">C2E20_5058</name>
</gene>
<proteinExistence type="predicted"/>
<dbReference type="Proteomes" id="UP000239649">
    <property type="component" value="Unassembled WGS sequence"/>
</dbReference>
<protein>
    <submittedName>
        <fullName evidence="6">Arp2 3 complex 34 kDa subunit</fullName>
    </submittedName>
</protein>
<keyword evidence="7" id="KW-1185">Reference proteome</keyword>
<organism evidence="6 7">
    <name type="scientific">Micractinium conductrix</name>
    <dbReference type="NCBI Taxonomy" id="554055"/>
    <lineage>
        <taxon>Eukaryota</taxon>
        <taxon>Viridiplantae</taxon>
        <taxon>Chlorophyta</taxon>
        <taxon>core chlorophytes</taxon>
        <taxon>Trebouxiophyceae</taxon>
        <taxon>Chlorellales</taxon>
        <taxon>Chlorellaceae</taxon>
        <taxon>Chlorella clade</taxon>
        <taxon>Micractinium</taxon>
    </lineage>
</organism>
<keyword evidence="2" id="KW-0963">Cytoplasm</keyword>
<evidence type="ECO:0000256" key="2">
    <source>
        <dbReference type="ARBA" id="ARBA00022490"/>
    </source>
</evidence>
<evidence type="ECO:0000256" key="4">
    <source>
        <dbReference type="ARBA" id="ARBA00023212"/>
    </source>
</evidence>
<evidence type="ECO:0000313" key="6">
    <source>
        <dbReference type="EMBL" id="PSC71554.1"/>
    </source>
</evidence>
<feature type="region of interest" description="Disordered" evidence="5">
    <location>
        <begin position="1"/>
        <end position="40"/>
    </location>
</feature>
<comment type="caution">
    <text evidence="6">The sequence shown here is derived from an EMBL/GenBank/DDBJ whole genome shotgun (WGS) entry which is preliminary data.</text>
</comment>
<name>A0A2P6VBU1_9CHLO</name>
<accession>A0A2P6VBU1</accession>
<evidence type="ECO:0000313" key="7">
    <source>
        <dbReference type="Proteomes" id="UP000239649"/>
    </source>
</evidence>
<dbReference type="GO" id="GO:0030041">
    <property type="term" value="P:actin filament polymerization"/>
    <property type="evidence" value="ECO:0007669"/>
    <property type="project" value="InterPro"/>
</dbReference>
<sequence>MAQPHHWLAPLADSRQAGGGEQGPATTLQRRRGPGGLPTVALELRAASDSNGGGAASGGGPVGQLLLNAFLEATTPSARGRAGQQPAGGALQRGLEITLAQERGGEGQRAGDERPALRLQFAATEPAAAEQVEEATRLFEAFWQYHSKAAQSHLHSRMRARLGSLRQRLALARFDGT</sequence>
<dbReference type="AlphaFoldDB" id="A0A2P6VBU1"/>